<protein>
    <submittedName>
        <fullName evidence="1">Uncharacterized protein</fullName>
    </submittedName>
</protein>
<dbReference type="EMBL" id="QPFP01000063">
    <property type="protein sequence ID" value="TEB24763.1"/>
    <property type="molecule type" value="Genomic_DNA"/>
</dbReference>
<gene>
    <name evidence="1" type="ORF">FA13DRAFT_1714418</name>
</gene>
<organism evidence="1 2">
    <name type="scientific">Coprinellus micaceus</name>
    <name type="common">Glistening ink-cap mushroom</name>
    <name type="synonym">Coprinus micaceus</name>
    <dbReference type="NCBI Taxonomy" id="71717"/>
    <lineage>
        <taxon>Eukaryota</taxon>
        <taxon>Fungi</taxon>
        <taxon>Dikarya</taxon>
        <taxon>Basidiomycota</taxon>
        <taxon>Agaricomycotina</taxon>
        <taxon>Agaricomycetes</taxon>
        <taxon>Agaricomycetidae</taxon>
        <taxon>Agaricales</taxon>
        <taxon>Agaricineae</taxon>
        <taxon>Psathyrellaceae</taxon>
        <taxon>Coprinellus</taxon>
    </lineage>
</organism>
<comment type="caution">
    <text evidence="1">The sequence shown here is derived from an EMBL/GenBank/DDBJ whole genome shotgun (WGS) entry which is preliminary data.</text>
</comment>
<dbReference type="AlphaFoldDB" id="A0A4Y7SSB4"/>
<name>A0A4Y7SSB4_COPMI</name>
<evidence type="ECO:0000313" key="2">
    <source>
        <dbReference type="Proteomes" id="UP000298030"/>
    </source>
</evidence>
<reference evidence="1 2" key="1">
    <citation type="journal article" date="2019" name="Nat. Ecol. Evol.">
        <title>Megaphylogeny resolves global patterns of mushroom evolution.</title>
        <authorList>
            <person name="Varga T."/>
            <person name="Krizsan K."/>
            <person name="Foldi C."/>
            <person name="Dima B."/>
            <person name="Sanchez-Garcia M."/>
            <person name="Sanchez-Ramirez S."/>
            <person name="Szollosi G.J."/>
            <person name="Szarkandi J.G."/>
            <person name="Papp V."/>
            <person name="Albert L."/>
            <person name="Andreopoulos W."/>
            <person name="Angelini C."/>
            <person name="Antonin V."/>
            <person name="Barry K.W."/>
            <person name="Bougher N.L."/>
            <person name="Buchanan P."/>
            <person name="Buyck B."/>
            <person name="Bense V."/>
            <person name="Catcheside P."/>
            <person name="Chovatia M."/>
            <person name="Cooper J."/>
            <person name="Damon W."/>
            <person name="Desjardin D."/>
            <person name="Finy P."/>
            <person name="Geml J."/>
            <person name="Haridas S."/>
            <person name="Hughes K."/>
            <person name="Justo A."/>
            <person name="Karasinski D."/>
            <person name="Kautmanova I."/>
            <person name="Kiss B."/>
            <person name="Kocsube S."/>
            <person name="Kotiranta H."/>
            <person name="LaButti K.M."/>
            <person name="Lechner B.E."/>
            <person name="Liimatainen K."/>
            <person name="Lipzen A."/>
            <person name="Lukacs Z."/>
            <person name="Mihaltcheva S."/>
            <person name="Morgado L.N."/>
            <person name="Niskanen T."/>
            <person name="Noordeloos M.E."/>
            <person name="Ohm R.A."/>
            <person name="Ortiz-Santana B."/>
            <person name="Ovrebo C."/>
            <person name="Racz N."/>
            <person name="Riley R."/>
            <person name="Savchenko A."/>
            <person name="Shiryaev A."/>
            <person name="Soop K."/>
            <person name="Spirin V."/>
            <person name="Szebenyi C."/>
            <person name="Tomsovsky M."/>
            <person name="Tulloss R.E."/>
            <person name="Uehling J."/>
            <person name="Grigoriev I.V."/>
            <person name="Vagvolgyi C."/>
            <person name="Papp T."/>
            <person name="Martin F.M."/>
            <person name="Miettinen O."/>
            <person name="Hibbett D.S."/>
            <person name="Nagy L.G."/>
        </authorList>
    </citation>
    <scope>NUCLEOTIDE SEQUENCE [LARGE SCALE GENOMIC DNA]</scope>
    <source>
        <strain evidence="1 2">FP101781</strain>
    </source>
</reference>
<dbReference type="Proteomes" id="UP000298030">
    <property type="component" value="Unassembled WGS sequence"/>
</dbReference>
<keyword evidence="2" id="KW-1185">Reference proteome</keyword>
<sequence>MPFVLQTIAPNTLRGGIFALSPDHSYLALAEAACMQLPTDPLTWRGSRAPTESPPSVSNKYHSMVTLLHSRTRWVSPGESVGVGHTVSIWSMHDINEGGYGYNYELCIEGSTRYDLDEVSKVLFLDNGKRILIAPFGPGVRIFDITTGREDRLDYLSDTEDICWRAVDSTETYLACLSARGLGLSFALRTLAFAHSEEVVIHSNAKTIKIFNLADLHYGENEFIEALETCLKTEVERTHEDLDVSPWVGIWRHHMHGVKLELTGPDFSRARTG</sequence>
<proteinExistence type="predicted"/>
<accession>A0A4Y7SSB4</accession>
<evidence type="ECO:0000313" key="1">
    <source>
        <dbReference type="EMBL" id="TEB24763.1"/>
    </source>
</evidence>